<name>A0A366HT34_9BACT</name>
<keyword evidence="5" id="KW-1185">Reference proteome</keyword>
<evidence type="ECO:0000256" key="2">
    <source>
        <dbReference type="SAM" id="Phobius"/>
    </source>
</evidence>
<dbReference type="InterPro" id="IPR050300">
    <property type="entry name" value="GDXG_lipolytic_enzyme"/>
</dbReference>
<gene>
    <name evidence="4" type="ORF">DES53_101230</name>
</gene>
<feature type="transmembrane region" description="Helical" evidence="2">
    <location>
        <begin position="42"/>
        <end position="60"/>
    </location>
</feature>
<dbReference type="OrthoDB" id="9815425at2"/>
<evidence type="ECO:0000259" key="3">
    <source>
        <dbReference type="Pfam" id="PF20434"/>
    </source>
</evidence>
<dbReference type="AlphaFoldDB" id="A0A366HT34"/>
<dbReference type="InterPro" id="IPR029058">
    <property type="entry name" value="AB_hydrolase_fold"/>
</dbReference>
<evidence type="ECO:0000256" key="1">
    <source>
        <dbReference type="ARBA" id="ARBA00022801"/>
    </source>
</evidence>
<feature type="transmembrane region" description="Helical" evidence="2">
    <location>
        <begin position="67"/>
        <end position="87"/>
    </location>
</feature>
<dbReference type="Proteomes" id="UP000253426">
    <property type="component" value="Unassembled WGS sequence"/>
</dbReference>
<feature type="domain" description="BD-FAE-like" evidence="3">
    <location>
        <begin position="150"/>
        <end position="339"/>
    </location>
</feature>
<sequence length="384" mass="42618">MLTIWVRLRLMMAILCALLALHVVVLIDTRLNWQLTLLATEYGHRIAVLAIVLACTGMFIRRRDELAGTALLLGSAFVLLTPVWQMAGISGRLAGEMRAAFGEKAARHPHSVPFTSLWLGLKKPAWKGAEEFVYTDSTATQPLRVHFFRAEHRAHAPCIIVIHGGGWENGAATEFPAWSAYWSARGYAVACVEYRLAPTHQWPAPLADMQQAIAWLKAHSDELNIDPARFVLLGRSAGGQIASACAVSLRDPMIRGCIAIYAPHDMFFARRFAFAEDVLDSRRLLRNYLGGDPDEAAENYRTASAFMLASSDTCPTLLLHGTRDTFVWNMQSRRYAQRLEQLGVKHHVIEMPWAVHGFDWPFDGPGGQITRAAVDGFLNAVVGD</sequence>
<reference evidence="4 5" key="1">
    <citation type="submission" date="2018-06" db="EMBL/GenBank/DDBJ databases">
        <title>Genomic Encyclopedia of Type Strains, Phase IV (KMG-IV): sequencing the most valuable type-strain genomes for metagenomic binning, comparative biology and taxonomic classification.</title>
        <authorList>
            <person name="Goeker M."/>
        </authorList>
    </citation>
    <scope>NUCLEOTIDE SEQUENCE [LARGE SCALE GENOMIC DNA]</scope>
    <source>
        <strain evidence="4 5">DSM 25532</strain>
    </source>
</reference>
<accession>A0A366HT34</accession>
<dbReference type="PANTHER" id="PTHR48081">
    <property type="entry name" value="AB HYDROLASE SUPERFAMILY PROTEIN C4A8.06C"/>
    <property type="match status" value="1"/>
</dbReference>
<dbReference type="SUPFAM" id="SSF53474">
    <property type="entry name" value="alpha/beta-Hydrolases"/>
    <property type="match status" value="1"/>
</dbReference>
<evidence type="ECO:0000313" key="4">
    <source>
        <dbReference type="EMBL" id="RBP47433.1"/>
    </source>
</evidence>
<dbReference type="Pfam" id="PF20434">
    <property type="entry name" value="BD-FAE"/>
    <property type="match status" value="1"/>
</dbReference>
<dbReference type="InterPro" id="IPR049492">
    <property type="entry name" value="BD-FAE-like_dom"/>
</dbReference>
<dbReference type="GO" id="GO:0016787">
    <property type="term" value="F:hydrolase activity"/>
    <property type="evidence" value="ECO:0007669"/>
    <property type="project" value="UniProtKB-KW"/>
</dbReference>
<keyword evidence="1" id="KW-0378">Hydrolase</keyword>
<proteinExistence type="predicted"/>
<dbReference type="RefSeq" id="WP_113956369.1">
    <property type="nucleotide sequence ID" value="NZ_QNRR01000001.1"/>
</dbReference>
<protein>
    <submittedName>
        <fullName evidence="4">Acetyl esterase/lipase</fullName>
    </submittedName>
</protein>
<dbReference type="Gene3D" id="3.40.50.1820">
    <property type="entry name" value="alpha/beta hydrolase"/>
    <property type="match status" value="1"/>
</dbReference>
<keyword evidence="2" id="KW-0472">Membrane</keyword>
<organism evidence="4 5">
    <name type="scientific">Roseimicrobium gellanilyticum</name>
    <dbReference type="NCBI Taxonomy" id="748857"/>
    <lineage>
        <taxon>Bacteria</taxon>
        <taxon>Pseudomonadati</taxon>
        <taxon>Verrucomicrobiota</taxon>
        <taxon>Verrucomicrobiia</taxon>
        <taxon>Verrucomicrobiales</taxon>
        <taxon>Verrucomicrobiaceae</taxon>
        <taxon>Roseimicrobium</taxon>
    </lineage>
</organism>
<evidence type="ECO:0000313" key="5">
    <source>
        <dbReference type="Proteomes" id="UP000253426"/>
    </source>
</evidence>
<keyword evidence="2" id="KW-1133">Transmembrane helix</keyword>
<keyword evidence="2" id="KW-0812">Transmembrane</keyword>
<dbReference type="EMBL" id="QNRR01000001">
    <property type="protein sequence ID" value="RBP47433.1"/>
    <property type="molecule type" value="Genomic_DNA"/>
</dbReference>
<comment type="caution">
    <text evidence="4">The sequence shown here is derived from an EMBL/GenBank/DDBJ whole genome shotgun (WGS) entry which is preliminary data.</text>
</comment>